<dbReference type="Pfam" id="PF00440">
    <property type="entry name" value="TetR_N"/>
    <property type="match status" value="1"/>
</dbReference>
<feature type="domain" description="HTH tetR-type" evidence="3">
    <location>
        <begin position="8"/>
        <end position="68"/>
    </location>
</feature>
<proteinExistence type="predicted"/>
<dbReference type="RefSeq" id="WP_184652487.1">
    <property type="nucleotide sequence ID" value="NZ_JACHFR010000002.1"/>
</dbReference>
<reference evidence="4 6" key="2">
    <citation type="submission" date="2020-08" db="EMBL/GenBank/DDBJ databases">
        <title>Genomic Encyclopedia of Type Strains, Phase IV (KMG-IV): sequencing the most valuable type-strain genomes for metagenomic binning, comparative biology and taxonomic classification.</title>
        <authorList>
            <person name="Goeker M."/>
        </authorList>
    </citation>
    <scope>NUCLEOTIDE SEQUENCE [LARGE SCALE GENOMIC DNA]</scope>
    <source>
        <strain evidence="4 6">DSM 103679</strain>
    </source>
</reference>
<dbReference type="PROSITE" id="PS50977">
    <property type="entry name" value="HTH_TETR_2"/>
    <property type="match status" value="1"/>
</dbReference>
<dbReference type="InterPro" id="IPR009057">
    <property type="entry name" value="Homeodomain-like_sf"/>
</dbReference>
<dbReference type="InterPro" id="IPR036271">
    <property type="entry name" value="Tet_transcr_reg_TetR-rel_C_sf"/>
</dbReference>
<reference evidence="5 7" key="1">
    <citation type="submission" date="2018-08" db="EMBL/GenBank/DDBJ databases">
        <title>The first complete genome of Treponema rectale (CHPAT), a commensal spirochete of the bovine rectum.</title>
        <authorList>
            <person name="Staton G.J."/>
            <person name="Clegg S.R."/>
            <person name="Carter S.D."/>
            <person name="Radford A.D."/>
            <person name="Darby A."/>
            <person name="Hall N."/>
            <person name="Birtles R.J."/>
            <person name="Evans N.J."/>
        </authorList>
    </citation>
    <scope>NUCLEOTIDE SEQUENCE [LARGE SCALE GENOMIC DNA]</scope>
    <source>
        <strain evidence="5 7">CHPA</strain>
    </source>
</reference>
<dbReference type="Gene3D" id="1.10.10.60">
    <property type="entry name" value="Homeodomain-like"/>
    <property type="match status" value="1"/>
</dbReference>
<dbReference type="SUPFAM" id="SSF46689">
    <property type="entry name" value="Homeodomain-like"/>
    <property type="match status" value="1"/>
</dbReference>
<dbReference type="EMBL" id="JACHFR010000002">
    <property type="protein sequence ID" value="MBB5219052.1"/>
    <property type="molecule type" value="Genomic_DNA"/>
</dbReference>
<feature type="DNA-binding region" description="H-T-H motif" evidence="2">
    <location>
        <begin position="31"/>
        <end position="50"/>
    </location>
</feature>
<dbReference type="InterPro" id="IPR001647">
    <property type="entry name" value="HTH_TetR"/>
</dbReference>
<dbReference type="Proteomes" id="UP000593591">
    <property type="component" value="Chromosome"/>
</dbReference>
<dbReference type="Proteomes" id="UP000578697">
    <property type="component" value="Unassembled WGS sequence"/>
</dbReference>
<dbReference type="InterPro" id="IPR050624">
    <property type="entry name" value="HTH-type_Tx_Regulator"/>
</dbReference>
<evidence type="ECO:0000313" key="4">
    <source>
        <dbReference type="EMBL" id="MBB5219052.1"/>
    </source>
</evidence>
<evidence type="ECO:0000256" key="2">
    <source>
        <dbReference type="PROSITE-ProRule" id="PRU00335"/>
    </source>
</evidence>
<organism evidence="4 6">
    <name type="scientific">Treponema rectale</name>
    <dbReference type="NCBI Taxonomy" id="744512"/>
    <lineage>
        <taxon>Bacteria</taxon>
        <taxon>Pseudomonadati</taxon>
        <taxon>Spirochaetota</taxon>
        <taxon>Spirochaetia</taxon>
        <taxon>Spirochaetales</taxon>
        <taxon>Treponemataceae</taxon>
        <taxon>Treponema</taxon>
    </lineage>
</organism>
<evidence type="ECO:0000259" key="3">
    <source>
        <dbReference type="PROSITE" id="PS50977"/>
    </source>
</evidence>
<name>A0A840SI33_9SPIR</name>
<dbReference type="GO" id="GO:0003677">
    <property type="term" value="F:DNA binding"/>
    <property type="evidence" value="ECO:0007669"/>
    <property type="project" value="UniProtKB-UniRule"/>
</dbReference>
<gene>
    <name evidence="5" type="ORF">DYE49_11515</name>
    <name evidence="4" type="ORF">HNP77_001421</name>
</gene>
<keyword evidence="1 2" id="KW-0238">DNA-binding</keyword>
<dbReference type="PANTHER" id="PTHR43479">
    <property type="entry name" value="ACREF/ENVCD OPERON REPRESSOR-RELATED"/>
    <property type="match status" value="1"/>
</dbReference>
<evidence type="ECO:0000313" key="7">
    <source>
        <dbReference type="Proteomes" id="UP000593591"/>
    </source>
</evidence>
<keyword evidence="6" id="KW-1185">Reference proteome</keyword>
<dbReference type="KEGG" id="trc:DYE49_11515"/>
<dbReference type="SUPFAM" id="SSF48498">
    <property type="entry name" value="Tetracyclin repressor-like, C-terminal domain"/>
    <property type="match status" value="1"/>
</dbReference>
<evidence type="ECO:0000256" key="1">
    <source>
        <dbReference type="ARBA" id="ARBA00023125"/>
    </source>
</evidence>
<accession>A0A840SI33</accession>
<evidence type="ECO:0000313" key="6">
    <source>
        <dbReference type="Proteomes" id="UP000578697"/>
    </source>
</evidence>
<dbReference type="PANTHER" id="PTHR43479:SF11">
    <property type="entry name" value="ACREF_ENVCD OPERON REPRESSOR-RELATED"/>
    <property type="match status" value="1"/>
</dbReference>
<sequence>MAVLVEHSKRKREILEKSLDLFIEEGYEDVTFQKIADRCGITRTTLYIYFKNKREIFIYSIKQITENLEKALLKIIKDESMSSIDCLYKTFETILEEIESNAQLFKILLIYLIQLQKSGVDVDERVTRRVIRVQHLLSTIVIRGQKRGEIKQMPVKEINDLLYSQMECAVFRLAVLGRTKLTGIREMVKYLIDGIKV</sequence>
<dbReference type="PRINTS" id="PR00455">
    <property type="entry name" value="HTHTETR"/>
</dbReference>
<evidence type="ECO:0000313" key="5">
    <source>
        <dbReference type="EMBL" id="QOS41039.1"/>
    </source>
</evidence>
<dbReference type="EMBL" id="CP031517">
    <property type="protein sequence ID" value="QOS41039.1"/>
    <property type="molecule type" value="Genomic_DNA"/>
</dbReference>
<dbReference type="Gene3D" id="1.10.357.10">
    <property type="entry name" value="Tetracycline Repressor, domain 2"/>
    <property type="match status" value="1"/>
</dbReference>
<protein>
    <submittedName>
        <fullName evidence="4 5">AcrR family transcriptional regulator</fullName>
    </submittedName>
</protein>
<dbReference type="AlphaFoldDB" id="A0A840SI33"/>